<dbReference type="EMBL" id="RCDA01000001">
    <property type="protein sequence ID" value="RLK50838.1"/>
    <property type="molecule type" value="Genomic_DNA"/>
</dbReference>
<dbReference type="RefSeq" id="WP_170153585.1">
    <property type="nucleotide sequence ID" value="NZ_RCDA01000001.1"/>
</dbReference>
<dbReference type="GO" id="GO:0016020">
    <property type="term" value="C:membrane"/>
    <property type="evidence" value="ECO:0007669"/>
    <property type="project" value="UniProtKB-SubCell"/>
</dbReference>
<keyword evidence="8" id="KW-1185">Reference proteome</keyword>
<evidence type="ECO:0000256" key="3">
    <source>
        <dbReference type="ARBA" id="ARBA00022989"/>
    </source>
</evidence>
<evidence type="ECO:0000313" key="8">
    <source>
        <dbReference type="Proteomes" id="UP000275461"/>
    </source>
</evidence>
<proteinExistence type="predicted"/>
<keyword evidence="4 5" id="KW-0472">Membrane</keyword>
<evidence type="ECO:0000256" key="2">
    <source>
        <dbReference type="ARBA" id="ARBA00022692"/>
    </source>
</evidence>
<evidence type="ECO:0000313" key="7">
    <source>
        <dbReference type="EMBL" id="RLK50838.1"/>
    </source>
</evidence>
<dbReference type="Pfam" id="PF13664">
    <property type="entry name" value="DUF4149"/>
    <property type="match status" value="1"/>
</dbReference>
<dbReference type="Proteomes" id="UP000275461">
    <property type="component" value="Unassembled WGS sequence"/>
</dbReference>
<name>A0A498CEH8_9GAMM</name>
<reference evidence="7 8" key="1">
    <citation type="submission" date="2018-10" db="EMBL/GenBank/DDBJ databases">
        <title>Genomic Encyclopedia of Type Strains, Phase IV (KMG-IV): sequencing the most valuable type-strain genomes for metagenomic binning, comparative biology and taxonomic classification.</title>
        <authorList>
            <person name="Goeker M."/>
        </authorList>
    </citation>
    <scope>NUCLEOTIDE SEQUENCE [LARGE SCALE GENOMIC DNA]</scope>
    <source>
        <strain evidence="7 8">DSM 12769</strain>
    </source>
</reference>
<feature type="transmembrane region" description="Helical" evidence="5">
    <location>
        <begin position="73"/>
        <end position="95"/>
    </location>
</feature>
<evidence type="ECO:0000259" key="6">
    <source>
        <dbReference type="Pfam" id="PF13664"/>
    </source>
</evidence>
<keyword evidence="2 5" id="KW-0812">Transmembrane</keyword>
<accession>A0A498CEH8</accession>
<gene>
    <name evidence="7" type="ORF">DFR31_0747</name>
</gene>
<dbReference type="AlphaFoldDB" id="A0A498CEH8"/>
<feature type="transmembrane region" description="Helical" evidence="5">
    <location>
        <begin position="115"/>
        <end position="134"/>
    </location>
</feature>
<comment type="caution">
    <text evidence="7">The sequence shown here is derived from an EMBL/GenBank/DDBJ whole genome shotgun (WGS) entry which is preliminary data.</text>
</comment>
<organism evidence="7 8">
    <name type="scientific">Alkalispirillum mobile</name>
    <dbReference type="NCBI Taxonomy" id="85925"/>
    <lineage>
        <taxon>Bacteria</taxon>
        <taxon>Pseudomonadati</taxon>
        <taxon>Pseudomonadota</taxon>
        <taxon>Gammaproteobacteria</taxon>
        <taxon>Chromatiales</taxon>
        <taxon>Ectothiorhodospiraceae</taxon>
        <taxon>Alkalispirillum</taxon>
    </lineage>
</organism>
<dbReference type="InterPro" id="IPR025423">
    <property type="entry name" value="TMEM205-like"/>
</dbReference>
<keyword evidence="3 5" id="KW-1133">Transmembrane helix</keyword>
<feature type="domain" description="TMEM205-like" evidence="6">
    <location>
        <begin position="4"/>
        <end position="101"/>
    </location>
</feature>
<protein>
    <submittedName>
        <fullName evidence="7">Uncharacterized protein DUF4149</fullName>
    </submittedName>
</protein>
<evidence type="ECO:0000256" key="5">
    <source>
        <dbReference type="SAM" id="Phobius"/>
    </source>
</evidence>
<evidence type="ECO:0000256" key="1">
    <source>
        <dbReference type="ARBA" id="ARBA00004370"/>
    </source>
</evidence>
<feature type="transmembrane region" description="Helical" evidence="5">
    <location>
        <begin position="41"/>
        <end position="61"/>
    </location>
</feature>
<sequence length="152" mass="16332">MEWLLLVLWAGSLWTVGYVVVPGLFETLDEVTAGEVAGEILSRINTIGMACLVALLLGQLIRRVRPWATHWRFWLILGVLALTAFAEFVLAAQMAEVKAAGDADTDVFASLHRTAASIYLVQSVIAFVLVLAGTGPAPWPVDESSGPAVRAD</sequence>
<evidence type="ECO:0000256" key="4">
    <source>
        <dbReference type="ARBA" id="ARBA00023136"/>
    </source>
</evidence>
<comment type="subcellular location">
    <subcellularLocation>
        <location evidence="1">Membrane</location>
    </subcellularLocation>
</comment>